<gene>
    <name evidence="1" type="ORF">RADP37_05073</name>
</gene>
<reference evidence="1" key="1">
    <citation type="submission" date="2017-12" db="EMBL/GenBank/DDBJ databases">
        <authorList>
            <person name="Martens C."/>
            <person name="Dahlstrom E."/>
            <person name="Barbian K."/>
            <person name="Sykora L."/>
            <person name="Ricklefs S."/>
            <person name="Bruno D."/>
            <person name="Anzick I."/>
            <person name="Myles I."/>
            <person name="Datta S.K."/>
        </authorList>
    </citation>
    <scope>NUCLEOTIDE SEQUENCE</scope>
    <source>
        <strain evidence="1">AD2</strain>
    </source>
</reference>
<organism evidence="1">
    <name type="scientific">Roseomonas mucosa</name>
    <dbReference type="NCBI Taxonomy" id="207340"/>
    <lineage>
        <taxon>Bacteria</taxon>
        <taxon>Pseudomonadati</taxon>
        <taxon>Pseudomonadota</taxon>
        <taxon>Alphaproteobacteria</taxon>
        <taxon>Acetobacterales</taxon>
        <taxon>Roseomonadaceae</taxon>
        <taxon>Roseomonas</taxon>
    </lineage>
</organism>
<accession>A0A4Y1MYM7</accession>
<name>A0A4Y1MYM7_9PROT</name>
<evidence type="ECO:0000313" key="1">
    <source>
        <dbReference type="EMBL" id="AWV23007.1"/>
    </source>
</evidence>
<dbReference type="EMBL" id="CP025189">
    <property type="protein sequence ID" value="AWV23007.1"/>
    <property type="molecule type" value="Genomic_DNA"/>
</dbReference>
<dbReference type="AlphaFoldDB" id="A0A4Y1MYM7"/>
<protein>
    <submittedName>
        <fullName evidence="1">Uncharacterized protein</fullName>
    </submittedName>
</protein>
<proteinExistence type="predicted"/>
<sequence>MTGATPHSRLFSGSSTVCAADFSYRLKHQIVFSSRFRNTDDIFP</sequence>